<dbReference type="Proteomes" id="UP000182589">
    <property type="component" value="Unassembled WGS sequence"/>
</dbReference>
<dbReference type="Gene3D" id="3.40.50.300">
    <property type="entry name" value="P-loop containing nucleotide triphosphate hydrolases"/>
    <property type="match status" value="1"/>
</dbReference>
<dbReference type="PANTHER" id="PTHR32114:SF2">
    <property type="entry name" value="ABC TRANSPORTER ABCH.3"/>
    <property type="match status" value="1"/>
</dbReference>
<name>A0A1H2XXJ2_9BACL</name>
<comment type="subunit">
    <text evidence="2">Heterodimer of SbcC and SbcD.</text>
</comment>
<evidence type="ECO:0000256" key="2">
    <source>
        <dbReference type="ARBA" id="ARBA00011322"/>
    </source>
</evidence>
<keyword evidence="6" id="KW-0378">Hydrolase</keyword>
<keyword evidence="4" id="KW-0175">Coiled coil</keyword>
<dbReference type="PANTHER" id="PTHR32114">
    <property type="entry name" value="ABC TRANSPORTER ABCH.3"/>
    <property type="match status" value="1"/>
</dbReference>
<evidence type="ECO:0000256" key="3">
    <source>
        <dbReference type="ARBA" id="ARBA00013368"/>
    </source>
</evidence>
<dbReference type="SUPFAM" id="SSF52540">
    <property type="entry name" value="P-loop containing nucleoside triphosphate hydrolases"/>
    <property type="match status" value="1"/>
</dbReference>
<accession>A0A1H2XXJ2</accession>
<organism evidence="6 7">
    <name type="scientific">Alicyclobacillus hesperidum</name>
    <dbReference type="NCBI Taxonomy" id="89784"/>
    <lineage>
        <taxon>Bacteria</taxon>
        <taxon>Bacillati</taxon>
        <taxon>Bacillota</taxon>
        <taxon>Bacilli</taxon>
        <taxon>Bacillales</taxon>
        <taxon>Alicyclobacillaceae</taxon>
        <taxon>Alicyclobacillus</taxon>
    </lineage>
</organism>
<evidence type="ECO:0000256" key="1">
    <source>
        <dbReference type="ARBA" id="ARBA00006930"/>
    </source>
</evidence>
<dbReference type="STRING" id="89784.SAMN04489725_12520"/>
<keyword evidence="6" id="KW-0540">Nuclease</keyword>
<protein>
    <recommendedName>
        <fullName evidence="3">Nuclease SbcCD subunit C</fullName>
    </recommendedName>
</protein>
<dbReference type="Pfam" id="PF13476">
    <property type="entry name" value="AAA_23"/>
    <property type="match status" value="1"/>
</dbReference>
<evidence type="ECO:0000259" key="5">
    <source>
        <dbReference type="Pfam" id="PF13476"/>
    </source>
</evidence>
<keyword evidence="6" id="KW-0269">Exonuclease</keyword>
<proteinExistence type="inferred from homology"/>
<comment type="similarity">
    <text evidence="1">Belongs to the SMC family. SbcC subfamily.</text>
</comment>
<feature type="coiled-coil region" evidence="4">
    <location>
        <begin position="172"/>
        <end position="206"/>
    </location>
</feature>
<evidence type="ECO:0000313" key="7">
    <source>
        <dbReference type="Proteomes" id="UP000182589"/>
    </source>
</evidence>
<dbReference type="EMBL" id="FNOJ01000025">
    <property type="protein sequence ID" value="SDW97606.1"/>
    <property type="molecule type" value="Genomic_DNA"/>
</dbReference>
<dbReference type="RefSeq" id="WP_074693762.1">
    <property type="nucleotide sequence ID" value="NZ_FNOJ01000025.1"/>
</dbReference>
<dbReference type="InterPro" id="IPR027417">
    <property type="entry name" value="P-loop_NTPase"/>
</dbReference>
<feature type="domain" description="Rad50/SbcC-type AAA" evidence="5">
    <location>
        <begin position="5"/>
        <end position="117"/>
    </location>
</feature>
<dbReference type="Gene3D" id="1.10.287.510">
    <property type="entry name" value="Helix hairpin bin"/>
    <property type="match status" value="1"/>
</dbReference>
<dbReference type="InterPro" id="IPR038729">
    <property type="entry name" value="Rad50/SbcC_AAA"/>
</dbReference>
<feature type="coiled-coil region" evidence="4">
    <location>
        <begin position="357"/>
        <end position="391"/>
    </location>
</feature>
<gene>
    <name evidence="6" type="ORF">SAMN04489725_12520</name>
</gene>
<dbReference type="GO" id="GO:0016887">
    <property type="term" value="F:ATP hydrolysis activity"/>
    <property type="evidence" value="ECO:0007669"/>
    <property type="project" value="InterPro"/>
</dbReference>
<evidence type="ECO:0000313" key="6">
    <source>
        <dbReference type="EMBL" id="SDW97606.1"/>
    </source>
</evidence>
<feature type="coiled-coil region" evidence="4">
    <location>
        <begin position="292"/>
        <end position="326"/>
    </location>
</feature>
<reference evidence="7" key="1">
    <citation type="submission" date="2016-10" db="EMBL/GenBank/DDBJ databases">
        <authorList>
            <person name="Varghese N."/>
        </authorList>
    </citation>
    <scope>NUCLEOTIDE SEQUENCE [LARGE SCALE GENOMIC DNA]</scope>
    <source>
        <strain evidence="7">DSM 12489</strain>
    </source>
</reference>
<evidence type="ECO:0000256" key="4">
    <source>
        <dbReference type="SAM" id="Coils"/>
    </source>
</evidence>
<keyword evidence="7" id="KW-1185">Reference proteome</keyword>
<sequence length="514" mass="58392">MKILSIQLENFRSFTEASFQFHDTTIISGHNGAGKSTLAEAVVWCLFGTDIAGRQKQDEKLMRLGAKHMAVTVTWLIRGTPVAISRTRGSRQGSTVLVNGKRAQTGQIEGWFGTVQEFLSVFVPGYFSSLEPKEAKAVLSRCVPDIPKDNVLARMNPESAAVIQHDQFVMGLDSVDFAAQKVRQEMKETEEELLRLEGQCQAYQGVVKRGKPAPFVPSITEDERGRYEAAKRELIEREAAHGHRKERLRDLYARRESLGRAYRALRDSLPQADTHCHTCGQPLPQDKADRILQEVERKRKASLTKMKEMLEEGNAVKAEIDKLESLPDDASPNPELVQFVQAMEDRLKEEHYRKVAYDAQLRAYEQAREHLAQVQKDIEVTREHLQGLKKRLQALQEFRFEYLRAQHDQLNGLFRHVSIHLMDANKETGEVRETFRIEWKGRPYRLLSYSEKIRCDIEIGRALAQAKGETMPVYVDNAESVQRLMEETFSGQVIAAYVADGPLTVSKMPEAQGA</sequence>
<dbReference type="GO" id="GO:0004527">
    <property type="term" value="F:exonuclease activity"/>
    <property type="evidence" value="ECO:0007669"/>
    <property type="project" value="UniProtKB-KW"/>
</dbReference>
<dbReference type="AlphaFoldDB" id="A0A1H2XXJ2"/>
<dbReference type="GO" id="GO:0006302">
    <property type="term" value="P:double-strand break repair"/>
    <property type="evidence" value="ECO:0007669"/>
    <property type="project" value="InterPro"/>
</dbReference>